<dbReference type="AlphaFoldDB" id="A0A2B7WVL1"/>
<comment type="subcellular location">
    <subcellularLocation>
        <location evidence="1">Golgi apparatus membrane</location>
        <topology evidence="1">Single-pass type II membrane protein</topology>
    </subcellularLocation>
</comment>
<dbReference type="STRING" id="1447875.A0A2B7WVL1"/>
<evidence type="ECO:0000313" key="11">
    <source>
        <dbReference type="Proteomes" id="UP000223968"/>
    </source>
</evidence>
<dbReference type="OrthoDB" id="4484309at2759"/>
<dbReference type="Pfam" id="PF11051">
    <property type="entry name" value="Mannosyl_trans3"/>
    <property type="match status" value="2"/>
</dbReference>
<comment type="caution">
    <text evidence="10">The sequence shown here is derived from an EMBL/GenBank/DDBJ whole genome shotgun (WGS) entry which is preliminary data.</text>
</comment>
<evidence type="ECO:0000256" key="3">
    <source>
        <dbReference type="ARBA" id="ARBA00009105"/>
    </source>
</evidence>
<evidence type="ECO:0000256" key="9">
    <source>
        <dbReference type="ARBA" id="ARBA00023136"/>
    </source>
</evidence>
<evidence type="ECO:0000256" key="6">
    <source>
        <dbReference type="ARBA" id="ARBA00022968"/>
    </source>
</evidence>
<keyword evidence="5" id="KW-0812">Transmembrane</keyword>
<evidence type="ECO:0000256" key="2">
    <source>
        <dbReference type="ARBA" id="ARBA00004922"/>
    </source>
</evidence>
<dbReference type="Proteomes" id="UP000223968">
    <property type="component" value="Unassembled WGS sequence"/>
</dbReference>
<evidence type="ECO:0000256" key="7">
    <source>
        <dbReference type="ARBA" id="ARBA00022989"/>
    </source>
</evidence>
<keyword evidence="8" id="KW-0333">Golgi apparatus</keyword>
<comment type="pathway">
    <text evidence="2">Protein modification; protein glycosylation.</text>
</comment>
<keyword evidence="11" id="KW-1185">Reference proteome</keyword>
<proteinExistence type="inferred from homology"/>
<organism evidence="10 11">
    <name type="scientific">Helicocarpus griseus UAMH5409</name>
    <dbReference type="NCBI Taxonomy" id="1447875"/>
    <lineage>
        <taxon>Eukaryota</taxon>
        <taxon>Fungi</taxon>
        <taxon>Dikarya</taxon>
        <taxon>Ascomycota</taxon>
        <taxon>Pezizomycotina</taxon>
        <taxon>Eurotiomycetes</taxon>
        <taxon>Eurotiomycetidae</taxon>
        <taxon>Onygenales</taxon>
        <taxon>Ajellomycetaceae</taxon>
        <taxon>Helicocarpus</taxon>
    </lineage>
</organism>
<evidence type="ECO:0000256" key="4">
    <source>
        <dbReference type="ARBA" id="ARBA00022679"/>
    </source>
</evidence>
<evidence type="ECO:0000256" key="8">
    <source>
        <dbReference type="ARBA" id="ARBA00023034"/>
    </source>
</evidence>
<reference evidence="10 11" key="1">
    <citation type="submission" date="2017-10" db="EMBL/GenBank/DDBJ databases">
        <title>Comparative genomics in systemic dimorphic fungi from Ajellomycetaceae.</title>
        <authorList>
            <person name="Munoz J.F."/>
            <person name="Mcewen J.G."/>
            <person name="Clay O.K."/>
            <person name="Cuomo C.A."/>
        </authorList>
    </citation>
    <scope>NUCLEOTIDE SEQUENCE [LARGE SCALE GENOMIC DNA]</scope>
    <source>
        <strain evidence="10 11">UAMH5409</strain>
    </source>
</reference>
<keyword evidence="7" id="KW-1133">Transmembrane helix</keyword>
<evidence type="ECO:0008006" key="12">
    <source>
        <dbReference type="Google" id="ProtNLM"/>
    </source>
</evidence>
<evidence type="ECO:0000256" key="1">
    <source>
        <dbReference type="ARBA" id="ARBA00004323"/>
    </source>
</evidence>
<dbReference type="GO" id="GO:0046354">
    <property type="term" value="P:mannan biosynthetic process"/>
    <property type="evidence" value="ECO:0007669"/>
    <property type="project" value="TreeGrafter"/>
</dbReference>
<evidence type="ECO:0000313" key="10">
    <source>
        <dbReference type="EMBL" id="PGH00629.1"/>
    </source>
</evidence>
<dbReference type="GO" id="GO:0000139">
    <property type="term" value="C:Golgi membrane"/>
    <property type="evidence" value="ECO:0007669"/>
    <property type="project" value="UniProtKB-SubCell"/>
</dbReference>
<dbReference type="SUPFAM" id="SSF53448">
    <property type="entry name" value="Nucleotide-diphospho-sugar transferases"/>
    <property type="match status" value="1"/>
</dbReference>
<keyword evidence="4" id="KW-0808">Transferase</keyword>
<keyword evidence="6" id="KW-0735">Signal-anchor</keyword>
<dbReference type="EMBL" id="PDNB01000183">
    <property type="protein sequence ID" value="PGH00629.1"/>
    <property type="molecule type" value="Genomic_DNA"/>
</dbReference>
<evidence type="ECO:0000256" key="5">
    <source>
        <dbReference type="ARBA" id="ARBA00022692"/>
    </source>
</evidence>
<accession>A0A2B7WVL1</accession>
<keyword evidence="9" id="KW-0472">Membrane</keyword>
<dbReference type="InterPro" id="IPR022751">
    <property type="entry name" value="Alpha_mannosyltransferase"/>
</dbReference>
<dbReference type="PANTHER" id="PTHR31646">
    <property type="entry name" value="ALPHA-1,2-MANNOSYLTRANSFERASE MNN2"/>
    <property type="match status" value="1"/>
</dbReference>
<dbReference type="PANTHER" id="PTHR31646:SF1">
    <property type="entry name" value="ALPHA-1,2-MANNOSYLTRANSFERASE MNN2"/>
    <property type="match status" value="1"/>
</dbReference>
<sequence length="494" mass="55805">MFPRGRPIQRLIALTIFLIFLVVGSRRILWGSSTALPRRLSPGGIPNFEGQVRFWNNLRRLLESNPPGTDAPKRLKKTEDVLFNPNADSSRADLLYIADSDVRRIQKAHEKVVRKINAENSGLDLVYNEGKRGIISSSGKKYFSTLLISLRMLRRTGSNLPMEVFLASKEEYEFSVCRKILPKLNARCIVLSDILGNDAVSHLQSYQLKPFAMLFSSFEELLWLDADCFPLHDPIELLQSKPFTDFGLVTWPDFWASSASPLFYDITSQLAPRLSERASTEGGQLLISKRTHAKTLLLASYYNYYGPTHYYRLLSQGGMGEGDKETYLAAATALHQPFYAVNQPVRSMGHVNANGDMTGYAMVQYSPIEDYRLTSMGLYGLKDADALENTETPRPFFVHPSHPKIDPVDIFNRNDANSPIRGVDGKPSRAWLMERETVESLGRDVEREFWMEVLWAACKLEEVKFKPWKGIEGTCKKALVHLNEAFYGKGSDGG</sequence>
<name>A0A2B7WVL1_9EURO</name>
<gene>
    <name evidence="10" type="ORF">AJ79_08145</name>
</gene>
<dbReference type="GO" id="GO:0000026">
    <property type="term" value="F:alpha-1,2-mannosyltransferase activity"/>
    <property type="evidence" value="ECO:0007669"/>
    <property type="project" value="TreeGrafter"/>
</dbReference>
<comment type="similarity">
    <text evidence="3">Belongs to the MNN1/MNT family.</text>
</comment>
<dbReference type="InterPro" id="IPR029044">
    <property type="entry name" value="Nucleotide-diphossugar_trans"/>
</dbReference>
<protein>
    <recommendedName>
        <fullName evidence="12">Alpha-1,2-mannosyltransferase</fullName>
    </recommendedName>
</protein>